<keyword evidence="2" id="KW-1185">Reference proteome</keyword>
<protein>
    <submittedName>
        <fullName evidence="1">Uncharacterized protein</fullName>
    </submittedName>
</protein>
<comment type="caution">
    <text evidence="1">The sequence shown here is derived from an EMBL/GenBank/DDBJ whole genome shotgun (WGS) entry which is preliminary data.</text>
</comment>
<evidence type="ECO:0000313" key="1">
    <source>
        <dbReference type="EMBL" id="PJG85698.1"/>
    </source>
</evidence>
<gene>
    <name evidence="1" type="ORF">CVP05_04915</name>
</gene>
<sequence length="122" mass="14096">MNQFDVIGLVYCPMLSKRVYAKAKDHENNGLFLIAADRLRKIKERDLPAGEQREVAGIWFSDNGRIGGSLMHVQDCRQFFDATAKNADLLNQLHERSPENGFEDSRQYEDLIGHYDNWRIVP</sequence>
<organism evidence="1 2">
    <name type="scientific">Conservatibacter flavescens</name>
    <dbReference type="NCBI Taxonomy" id="28161"/>
    <lineage>
        <taxon>Bacteria</taxon>
        <taxon>Pseudomonadati</taxon>
        <taxon>Pseudomonadota</taxon>
        <taxon>Gammaproteobacteria</taxon>
        <taxon>Pasteurellales</taxon>
        <taxon>Pasteurellaceae</taxon>
        <taxon>Conservatibacter</taxon>
    </lineage>
</organism>
<name>A0A2M8S3P6_9PAST</name>
<dbReference type="RefSeq" id="WP_100288469.1">
    <property type="nucleotide sequence ID" value="NZ_PHHA01000008.1"/>
</dbReference>
<proteinExistence type="predicted"/>
<dbReference type="AlphaFoldDB" id="A0A2M8S3P6"/>
<reference evidence="1 2" key="1">
    <citation type="submission" date="2017-11" db="EMBL/GenBank/DDBJ databases">
        <title>Reclassification of Bisgaard taxon 7 as Conservatibacter flavescens gen. nov., sp. nov.</title>
        <authorList>
            <person name="Christensen H."/>
        </authorList>
    </citation>
    <scope>NUCLEOTIDE SEQUENCE [LARGE SCALE GENOMIC DNA]</scope>
    <source>
        <strain evidence="1 2">7_4</strain>
    </source>
</reference>
<dbReference type="Proteomes" id="UP000229329">
    <property type="component" value="Unassembled WGS sequence"/>
</dbReference>
<evidence type="ECO:0000313" key="2">
    <source>
        <dbReference type="Proteomes" id="UP000229329"/>
    </source>
</evidence>
<dbReference type="OrthoDB" id="9829707at2"/>
<dbReference type="EMBL" id="PHHA01000008">
    <property type="protein sequence ID" value="PJG85698.1"/>
    <property type="molecule type" value="Genomic_DNA"/>
</dbReference>
<accession>A0A2M8S3P6</accession>